<dbReference type="Pfam" id="PF09794">
    <property type="entry name" value="Avl9"/>
    <property type="match status" value="1"/>
</dbReference>
<keyword evidence="5" id="KW-1185">Reference proteome</keyword>
<dbReference type="GeneID" id="28728632"/>
<proteinExistence type="inferred from homology"/>
<name>A0A0M9VQF9_9BASI</name>
<organism evidence="4 5">
    <name type="scientific">Malassezia pachydermatis</name>
    <dbReference type="NCBI Taxonomy" id="77020"/>
    <lineage>
        <taxon>Eukaryota</taxon>
        <taxon>Fungi</taxon>
        <taxon>Dikarya</taxon>
        <taxon>Basidiomycota</taxon>
        <taxon>Ustilaginomycotina</taxon>
        <taxon>Malasseziomycetes</taxon>
        <taxon>Malasseziales</taxon>
        <taxon>Malasseziaceae</taxon>
        <taxon>Malassezia</taxon>
    </lineage>
</organism>
<evidence type="ECO:0000256" key="1">
    <source>
        <dbReference type="ARBA" id="ARBA00038178"/>
    </source>
</evidence>
<evidence type="ECO:0000256" key="2">
    <source>
        <dbReference type="SAM" id="MobiDB-lite"/>
    </source>
</evidence>
<dbReference type="PANTHER" id="PTHR31017">
    <property type="entry name" value="LATE SECRETORY PATHWAY PROTEIN AVL9-RELATED"/>
    <property type="match status" value="1"/>
</dbReference>
<dbReference type="AlphaFoldDB" id="A0A0M9VQF9"/>
<dbReference type="PROSITE" id="PS50211">
    <property type="entry name" value="DENN"/>
    <property type="match status" value="1"/>
</dbReference>
<feature type="region of interest" description="Disordered" evidence="2">
    <location>
        <begin position="511"/>
        <end position="552"/>
    </location>
</feature>
<gene>
    <name evidence="4" type="ORF">Malapachy_2265</name>
</gene>
<dbReference type="VEuPathDB" id="FungiDB:Malapachy_2265"/>
<feature type="compositionally biased region" description="Polar residues" evidence="2">
    <location>
        <begin position="535"/>
        <end position="552"/>
    </location>
</feature>
<dbReference type="InterPro" id="IPR037516">
    <property type="entry name" value="Tripartite_DENN"/>
</dbReference>
<dbReference type="PANTHER" id="PTHR31017:SF1">
    <property type="entry name" value="LATE SECRETORY PATHWAY PROTEIN AVL9 HOMOLOG"/>
    <property type="match status" value="1"/>
</dbReference>
<feature type="domain" description="UDENN" evidence="3">
    <location>
        <begin position="12"/>
        <end position="431"/>
    </location>
</feature>
<evidence type="ECO:0000313" key="5">
    <source>
        <dbReference type="Proteomes" id="UP000037751"/>
    </source>
</evidence>
<protein>
    <recommendedName>
        <fullName evidence="3">UDENN domain-containing protein</fullName>
    </recommendedName>
</protein>
<dbReference type="OrthoDB" id="26278at2759"/>
<reference evidence="4 5" key="1">
    <citation type="submission" date="2015-07" db="EMBL/GenBank/DDBJ databases">
        <title>Draft Genome Sequence of Malassezia furfur CBS1878 and Malassezia pachydermatis CBS1879.</title>
        <authorList>
            <person name="Triana S."/>
            <person name="Ohm R."/>
            <person name="Gonzalez A."/>
            <person name="DeCock H."/>
            <person name="Restrepo S."/>
            <person name="Celis A."/>
        </authorList>
    </citation>
    <scope>NUCLEOTIDE SEQUENCE [LARGE SCALE GENOMIC DNA]</scope>
    <source>
        <strain evidence="4 5">CBS 1879</strain>
    </source>
</reference>
<dbReference type="EMBL" id="LGAV01000002">
    <property type="protein sequence ID" value="KOS15305.1"/>
    <property type="molecule type" value="Genomic_DNA"/>
</dbReference>
<dbReference type="GO" id="GO:0005737">
    <property type="term" value="C:cytoplasm"/>
    <property type="evidence" value="ECO:0007669"/>
    <property type="project" value="TreeGrafter"/>
</dbReference>
<comment type="caution">
    <text evidence="4">The sequence shown here is derived from an EMBL/GenBank/DDBJ whole genome shotgun (WGS) entry which is preliminary data.</text>
</comment>
<comment type="similarity">
    <text evidence="1">Belongs to the AVL9 family.</text>
</comment>
<accession>A0A0M9VQF9</accession>
<evidence type="ECO:0000313" key="4">
    <source>
        <dbReference type="EMBL" id="KOS15305.1"/>
    </source>
</evidence>
<sequence>MENTAKESPIVLGVVVVDFNHLVGPQIEYSYPSELKENAELGSVLPFLALPDGSHMSGEDYCYFHLLCKSLHPSTIFGISCNRQIMSNELINKGSDVTRSMVQKAVVILASKPIFGPTRTKLGMVTHAFFAQRDLQNITLIKDFYNTLEDGLEHSPEHDTISPQVDGHNTLYMGTSIREFIFKWRFKVLVLLKLLLLQRKIMFFGYPVEQLCTSQYNLVSLIPALLSNLEDSASPELDSHSRGRSKAESLRMSDRQSVLAFMGLPLPLFGEGAFFQPYCPLQQMDLLQSQSWLIGTTNLMFKQQRMYKPDVIVDLETMQLQFLDPNVGSLVSLTPADRKWMDGLVNIIQETWNSADPAHPAMMQYAGSDDYLRARFEEYVFGVLSSAKFLGTHATTDDASPTTAFGSDFLSAFRQTSVFGTWNSYTDDTLCDLIPYQHPFTGKTSTVSDVALRLQAGLHDLRLEENLGPTREAIGAALQAGSASLSKVASNWRQDITRFAASNGWQTPLSVWSEKDTTSPSNANPEVTDKREDAASSSSTPTKRTEPILSSLQATGMQGAAALSTFGSFLSAKQKSWYNALNKQTDTEPKPP</sequence>
<dbReference type="InterPro" id="IPR018307">
    <property type="entry name" value="ABL9/DENND6_dom"/>
</dbReference>
<dbReference type="Proteomes" id="UP000037751">
    <property type="component" value="Unassembled WGS sequence"/>
</dbReference>
<evidence type="ECO:0000259" key="3">
    <source>
        <dbReference type="PROSITE" id="PS50211"/>
    </source>
</evidence>
<dbReference type="InterPro" id="IPR051731">
    <property type="entry name" value="DENND11/AVL9_GEFs"/>
</dbReference>
<dbReference type="RefSeq" id="XP_017992937.1">
    <property type="nucleotide sequence ID" value="XM_018136757.1"/>
</dbReference>